<dbReference type="HAMAP" id="MF_01114">
    <property type="entry name" value="RecX"/>
    <property type="match status" value="1"/>
</dbReference>
<comment type="caution">
    <text evidence="7">The sequence shown here is derived from an EMBL/GenBank/DDBJ whole genome shotgun (WGS) entry which is preliminary data.</text>
</comment>
<organism evidence="7 8">
    <name type="scientific">Candidatus Egerieisoma faecipullorum</name>
    <dbReference type="NCBI Taxonomy" id="2840963"/>
    <lineage>
        <taxon>Bacteria</taxon>
        <taxon>Bacillati</taxon>
        <taxon>Bacillota</taxon>
        <taxon>Clostridia</taxon>
        <taxon>Eubacteriales</taxon>
        <taxon>Clostridiaceae</taxon>
        <taxon>Clostridiaceae incertae sedis</taxon>
        <taxon>Candidatus Egerieisoma</taxon>
    </lineage>
</organism>
<keyword evidence="4 5" id="KW-0963">Cytoplasm</keyword>
<feature type="domain" description="RecX second three-helical" evidence="6">
    <location>
        <begin position="122"/>
        <end position="164"/>
    </location>
</feature>
<reference evidence="7" key="2">
    <citation type="journal article" date="2021" name="PeerJ">
        <title>Extensive microbial diversity within the chicken gut microbiome revealed by metagenomics and culture.</title>
        <authorList>
            <person name="Gilroy R."/>
            <person name="Ravi A."/>
            <person name="Getino M."/>
            <person name="Pursley I."/>
            <person name="Horton D.L."/>
            <person name="Alikhan N.F."/>
            <person name="Baker D."/>
            <person name="Gharbi K."/>
            <person name="Hall N."/>
            <person name="Watson M."/>
            <person name="Adriaenssens E.M."/>
            <person name="Foster-Nyarko E."/>
            <person name="Jarju S."/>
            <person name="Secka A."/>
            <person name="Antonio M."/>
            <person name="Oren A."/>
            <person name="Chaudhuri R.R."/>
            <person name="La Ragione R."/>
            <person name="Hildebrand F."/>
            <person name="Pallen M.J."/>
        </authorList>
    </citation>
    <scope>NUCLEOTIDE SEQUENCE</scope>
    <source>
        <strain evidence="7">CHK195-4489</strain>
    </source>
</reference>
<dbReference type="GO" id="GO:0005737">
    <property type="term" value="C:cytoplasm"/>
    <property type="evidence" value="ECO:0007669"/>
    <property type="project" value="UniProtKB-SubCell"/>
</dbReference>
<evidence type="ECO:0000259" key="6">
    <source>
        <dbReference type="Pfam" id="PF02631"/>
    </source>
</evidence>
<evidence type="ECO:0000256" key="1">
    <source>
        <dbReference type="ARBA" id="ARBA00004496"/>
    </source>
</evidence>
<dbReference type="Gene3D" id="1.10.10.10">
    <property type="entry name" value="Winged helix-like DNA-binding domain superfamily/Winged helix DNA-binding domain"/>
    <property type="match status" value="2"/>
</dbReference>
<dbReference type="InterPro" id="IPR053924">
    <property type="entry name" value="RecX_HTH_2nd"/>
</dbReference>
<dbReference type="EMBL" id="DVMM01000090">
    <property type="protein sequence ID" value="HIU29536.1"/>
    <property type="molecule type" value="Genomic_DNA"/>
</dbReference>
<dbReference type="InterPro" id="IPR036388">
    <property type="entry name" value="WH-like_DNA-bd_sf"/>
</dbReference>
<protein>
    <recommendedName>
        <fullName evidence="3 5">Regulatory protein RecX</fullName>
    </recommendedName>
</protein>
<evidence type="ECO:0000256" key="3">
    <source>
        <dbReference type="ARBA" id="ARBA00018111"/>
    </source>
</evidence>
<dbReference type="AlphaFoldDB" id="A0A9D1I6Y3"/>
<proteinExistence type="inferred from homology"/>
<dbReference type="PANTHER" id="PTHR33602:SF1">
    <property type="entry name" value="REGULATORY PROTEIN RECX FAMILY PROTEIN"/>
    <property type="match status" value="1"/>
</dbReference>
<reference evidence="7" key="1">
    <citation type="submission" date="2020-10" db="EMBL/GenBank/DDBJ databases">
        <authorList>
            <person name="Gilroy R."/>
        </authorList>
    </citation>
    <scope>NUCLEOTIDE SEQUENCE</scope>
    <source>
        <strain evidence="7">CHK195-4489</strain>
    </source>
</reference>
<evidence type="ECO:0000256" key="5">
    <source>
        <dbReference type="HAMAP-Rule" id="MF_01114"/>
    </source>
</evidence>
<sequence length="235" mass="26365">MERNEVTIVSCLRPEKDGESYRITFSNGEALSFTEEEVLEHGLYREGEPCRGYEEICTVVLAKRMMASAASYVLFSTKTEAQVRRRLAEKFPVSEIGEGWARFTAAALEETIRRLKELGYLDDAAYCEKFIASVFRSKPVSRAYLTNELVYQKGVAREVAESALDAAYAEPGAPSDDENAYRLLYKKTRGHLSDDSRQLAGLYRFLAAKGFSAASAEYAMRKIKEEGEDSNEGLL</sequence>
<comment type="subcellular location">
    <subcellularLocation>
        <location evidence="1 5">Cytoplasm</location>
    </subcellularLocation>
</comment>
<dbReference type="Proteomes" id="UP000824089">
    <property type="component" value="Unassembled WGS sequence"/>
</dbReference>
<name>A0A9D1I6Y3_9CLOT</name>
<dbReference type="GO" id="GO:0006282">
    <property type="term" value="P:regulation of DNA repair"/>
    <property type="evidence" value="ECO:0007669"/>
    <property type="project" value="UniProtKB-UniRule"/>
</dbReference>
<comment type="function">
    <text evidence="5">Modulates RecA activity.</text>
</comment>
<accession>A0A9D1I6Y3</accession>
<evidence type="ECO:0000313" key="7">
    <source>
        <dbReference type="EMBL" id="HIU29536.1"/>
    </source>
</evidence>
<evidence type="ECO:0000256" key="2">
    <source>
        <dbReference type="ARBA" id="ARBA00009695"/>
    </source>
</evidence>
<evidence type="ECO:0000256" key="4">
    <source>
        <dbReference type="ARBA" id="ARBA00022490"/>
    </source>
</evidence>
<dbReference type="PANTHER" id="PTHR33602">
    <property type="entry name" value="REGULATORY PROTEIN RECX FAMILY PROTEIN"/>
    <property type="match status" value="1"/>
</dbReference>
<dbReference type="Pfam" id="PF02631">
    <property type="entry name" value="RecX_HTH2"/>
    <property type="match status" value="1"/>
</dbReference>
<comment type="similarity">
    <text evidence="2 5">Belongs to the RecX family.</text>
</comment>
<evidence type="ECO:0000313" key="8">
    <source>
        <dbReference type="Proteomes" id="UP000824089"/>
    </source>
</evidence>
<dbReference type="InterPro" id="IPR003783">
    <property type="entry name" value="Regulatory_RecX"/>
</dbReference>
<gene>
    <name evidence="5" type="primary">recX</name>
    <name evidence="7" type="ORF">IAD50_04470</name>
</gene>